<dbReference type="HAMAP" id="MF_00210">
    <property type="entry name" value="EPSP_synth"/>
    <property type="match status" value="1"/>
</dbReference>
<dbReference type="PANTHER" id="PTHR21090">
    <property type="entry name" value="AROM/DEHYDROQUINATE SYNTHASE"/>
    <property type="match status" value="1"/>
</dbReference>
<feature type="domain" description="Enolpyruvate transferase" evidence="10">
    <location>
        <begin position="16"/>
        <end position="434"/>
    </location>
</feature>
<feature type="binding site" evidence="9">
    <location>
        <position position="175"/>
    </location>
    <ligand>
        <name>3-phosphoshikimate</name>
        <dbReference type="ChEBI" id="CHEBI:145989"/>
    </ligand>
</feature>
<gene>
    <name evidence="9" type="primary">aroA</name>
    <name evidence="11" type="ORF">SAMN05421543_11917</name>
</gene>
<feature type="binding site" evidence="9">
    <location>
        <position position="357"/>
    </location>
    <ligand>
        <name>phosphoenolpyruvate</name>
        <dbReference type="ChEBI" id="CHEBI:58702"/>
    </ligand>
</feature>
<proteinExistence type="inferred from homology"/>
<feature type="binding site" evidence="9">
    <location>
        <position position="399"/>
    </location>
    <ligand>
        <name>phosphoenolpyruvate</name>
        <dbReference type="ChEBI" id="CHEBI:58702"/>
    </ligand>
</feature>
<dbReference type="NCBIfam" id="TIGR01356">
    <property type="entry name" value="aroA"/>
    <property type="match status" value="1"/>
</dbReference>
<dbReference type="InterPro" id="IPR036968">
    <property type="entry name" value="Enolpyruvate_Tfrase_sf"/>
</dbReference>
<evidence type="ECO:0000256" key="8">
    <source>
        <dbReference type="ARBA" id="ARBA00044633"/>
    </source>
</evidence>
<evidence type="ECO:0000256" key="3">
    <source>
        <dbReference type="ARBA" id="ARBA00009948"/>
    </source>
</evidence>
<keyword evidence="7 9" id="KW-0057">Aromatic amino acid biosynthesis</keyword>
<dbReference type="InterPro" id="IPR006264">
    <property type="entry name" value="EPSP_synthase"/>
</dbReference>
<protein>
    <recommendedName>
        <fullName evidence="9">3-phosphoshikimate 1-carboxyvinyltransferase</fullName>
        <ecNumber evidence="9">2.5.1.19</ecNumber>
    </recommendedName>
    <alternativeName>
        <fullName evidence="9">5-enolpyruvylshikimate-3-phosphate synthase</fullName>
        <shortName evidence="9">EPSP synthase</shortName>
        <shortName evidence="9">EPSPS</shortName>
    </alternativeName>
</protein>
<keyword evidence="12" id="KW-1185">Reference proteome</keyword>
<dbReference type="FunFam" id="3.65.10.10:FF:000005">
    <property type="entry name" value="3-phosphoshikimate 1-carboxyvinyltransferase"/>
    <property type="match status" value="1"/>
</dbReference>
<dbReference type="GO" id="GO:0008652">
    <property type="term" value="P:amino acid biosynthetic process"/>
    <property type="evidence" value="ECO:0007669"/>
    <property type="project" value="UniProtKB-KW"/>
</dbReference>
<dbReference type="UniPathway" id="UPA00053">
    <property type="reaction ID" value="UER00089"/>
</dbReference>
<dbReference type="Pfam" id="PF00275">
    <property type="entry name" value="EPSP_synthase"/>
    <property type="match status" value="1"/>
</dbReference>
<dbReference type="PANTHER" id="PTHR21090:SF5">
    <property type="entry name" value="PENTAFUNCTIONAL AROM POLYPEPTIDE"/>
    <property type="match status" value="1"/>
</dbReference>
<evidence type="ECO:0000256" key="7">
    <source>
        <dbReference type="ARBA" id="ARBA00023141"/>
    </source>
</evidence>
<reference evidence="12" key="1">
    <citation type="submission" date="2016-10" db="EMBL/GenBank/DDBJ databases">
        <authorList>
            <person name="Varghese N."/>
        </authorList>
    </citation>
    <scope>NUCLEOTIDE SEQUENCE [LARGE SCALE GENOMIC DNA]</scope>
    <source>
        <strain evidence="12">DSM 17980</strain>
    </source>
</reference>
<dbReference type="PIRSF" id="PIRSF000505">
    <property type="entry name" value="EPSPS"/>
    <property type="match status" value="1"/>
</dbReference>
<feature type="binding site" evidence="9">
    <location>
        <position position="101"/>
    </location>
    <ligand>
        <name>phosphoenolpyruvate</name>
        <dbReference type="ChEBI" id="CHEBI:58702"/>
    </ligand>
</feature>
<comment type="function">
    <text evidence="1 9">Catalyzes the transfer of the enolpyruvyl moiety of phosphoenolpyruvate (PEP) to the 5-hydroxyl of shikimate-3-phosphate (S3P) to produce enolpyruvyl shikimate-3-phosphate and inorganic phosphate.</text>
</comment>
<evidence type="ECO:0000256" key="1">
    <source>
        <dbReference type="ARBA" id="ARBA00002174"/>
    </source>
</evidence>
<dbReference type="GO" id="GO:0009423">
    <property type="term" value="P:chorismate biosynthetic process"/>
    <property type="evidence" value="ECO:0007669"/>
    <property type="project" value="UniProtKB-UniRule"/>
</dbReference>
<dbReference type="CDD" id="cd01556">
    <property type="entry name" value="EPSP_synthase"/>
    <property type="match status" value="1"/>
</dbReference>
<feature type="binding site" evidence="9">
    <location>
        <position position="34"/>
    </location>
    <ligand>
        <name>3-phosphoshikimate</name>
        <dbReference type="ChEBI" id="CHEBI:145989"/>
    </ligand>
</feature>
<feature type="active site" description="Proton acceptor" evidence="9">
    <location>
        <position position="326"/>
    </location>
</feature>
<dbReference type="InterPro" id="IPR013792">
    <property type="entry name" value="RNA3'P_cycl/enolpyr_Trfase_a/b"/>
</dbReference>
<feature type="binding site" evidence="9">
    <location>
        <position position="129"/>
    </location>
    <ligand>
        <name>phosphoenolpyruvate</name>
        <dbReference type="ChEBI" id="CHEBI:58702"/>
    </ligand>
</feature>
<dbReference type="AlphaFoldDB" id="A0A1I7KTW3"/>
<dbReference type="eggNOG" id="COG0128">
    <property type="taxonomic scope" value="Bacteria"/>
</dbReference>
<dbReference type="Proteomes" id="UP000183508">
    <property type="component" value="Unassembled WGS sequence"/>
</dbReference>
<evidence type="ECO:0000256" key="5">
    <source>
        <dbReference type="ARBA" id="ARBA00022605"/>
    </source>
</evidence>
<dbReference type="Gene3D" id="3.65.10.10">
    <property type="entry name" value="Enolpyruvate transferase domain"/>
    <property type="match status" value="2"/>
</dbReference>
<dbReference type="STRING" id="392015.SAMN05421543_11917"/>
<feature type="binding site" evidence="9">
    <location>
        <position position="29"/>
    </location>
    <ligand>
        <name>3-phosphoshikimate</name>
        <dbReference type="ChEBI" id="CHEBI:145989"/>
    </ligand>
</feature>
<name>A0A1I7KTW3_9BACL</name>
<accession>A0A1I7KTW3</accession>
<dbReference type="GO" id="GO:0003866">
    <property type="term" value="F:3-phosphoshikimate 1-carboxyvinyltransferase activity"/>
    <property type="evidence" value="ECO:0007669"/>
    <property type="project" value="UniProtKB-UniRule"/>
</dbReference>
<keyword evidence="5 9" id="KW-0028">Amino-acid biosynthesis</keyword>
<sequence>MTEKRPLEQGMRCFPGSPLRGTVAVPGDKSITHRAILFGLLAEGRTEVSGWLDAADCRSSLQIARMLGAEVAETDDGRLIIHGTAGNLREPEDVLDCGNSGTTMRVFLGAIAARAPFAVLTGDGSLRRRPMRRVIDPLTDMGAAISARSGRFAPLAVQGRALRGIDYTLPVASAQVKSAILVAGLLAHDGVTAVTEPEATRDHTENLLTAFGVHVKRASLPAGNRIEVEPGQVLRGAAVAVPGDPSSAAFLIAAAALVPGSAVTVTGVGLNATRTGFLRALGRMGAQVELGNLRKVSGEVVGDITVTHGPLTGIEIEPAEVPSLIDELPVLAVLAAFAEGTTRVRGAAELRVKETDRIAAVAEGLRSIGVQVDEAEDGFTVYGRGTVDGGAVDSHGDHRIAMSFAVAGLAARRGVTVHGWDCVNISYPSFAATLEQLGASLQAWSE</sequence>
<keyword evidence="4 9" id="KW-0963">Cytoplasm</keyword>
<comment type="pathway">
    <text evidence="2 9">Metabolic intermediate biosynthesis; chorismate biosynthesis; chorismate from D-erythrose 4-phosphate and phosphoenolpyruvate: step 6/7.</text>
</comment>
<evidence type="ECO:0000256" key="6">
    <source>
        <dbReference type="ARBA" id="ARBA00022679"/>
    </source>
</evidence>
<dbReference type="RefSeq" id="WP_245784011.1">
    <property type="nucleotide sequence ID" value="NZ_FPBV01000019.1"/>
</dbReference>
<dbReference type="GO" id="GO:0005737">
    <property type="term" value="C:cytoplasm"/>
    <property type="evidence" value="ECO:0007669"/>
    <property type="project" value="UniProtKB-SubCell"/>
</dbReference>
<feature type="binding site" evidence="9">
    <location>
        <position position="173"/>
    </location>
    <ligand>
        <name>3-phosphoshikimate</name>
        <dbReference type="ChEBI" id="CHEBI:145989"/>
    </ligand>
</feature>
<dbReference type="PROSITE" id="PS00104">
    <property type="entry name" value="EPSP_SYNTHASE_1"/>
    <property type="match status" value="1"/>
</dbReference>
<dbReference type="EMBL" id="FPBV01000019">
    <property type="protein sequence ID" value="SFV00847.1"/>
    <property type="molecule type" value="Genomic_DNA"/>
</dbReference>
<dbReference type="PROSITE" id="PS00885">
    <property type="entry name" value="EPSP_SYNTHASE_2"/>
    <property type="match status" value="1"/>
</dbReference>
<dbReference type="GO" id="GO:0009073">
    <property type="term" value="P:aromatic amino acid family biosynthetic process"/>
    <property type="evidence" value="ECO:0007669"/>
    <property type="project" value="UniProtKB-KW"/>
</dbReference>
<comment type="catalytic activity">
    <reaction evidence="8">
        <text>3-phosphoshikimate + phosphoenolpyruvate = 5-O-(1-carboxyvinyl)-3-phosphoshikimate + phosphate</text>
        <dbReference type="Rhea" id="RHEA:21256"/>
        <dbReference type="ChEBI" id="CHEBI:43474"/>
        <dbReference type="ChEBI" id="CHEBI:57701"/>
        <dbReference type="ChEBI" id="CHEBI:58702"/>
        <dbReference type="ChEBI" id="CHEBI:145989"/>
        <dbReference type="EC" id="2.5.1.19"/>
    </reaction>
    <physiologicalReaction direction="left-to-right" evidence="8">
        <dbReference type="Rhea" id="RHEA:21257"/>
    </physiologicalReaction>
</comment>
<feature type="binding site" evidence="9">
    <location>
        <position position="30"/>
    </location>
    <ligand>
        <name>3-phosphoshikimate</name>
        <dbReference type="ChEBI" id="CHEBI:145989"/>
    </ligand>
</feature>
<dbReference type="SUPFAM" id="SSF55205">
    <property type="entry name" value="EPT/RTPC-like"/>
    <property type="match status" value="1"/>
</dbReference>
<evidence type="ECO:0000259" key="10">
    <source>
        <dbReference type="Pfam" id="PF00275"/>
    </source>
</evidence>
<evidence type="ECO:0000256" key="4">
    <source>
        <dbReference type="ARBA" id="ARBA00022490"/>
    </source>
</evidence>
<evidence type="ECO:0000313" key="12">
    <source>
        <dbReference type="Proteomes" id="UP000183508"/>
    </source>
</evidence>
<dbReference type="FunFam" id="3.65.10.10:FF:000006">
    <property type="entry name" value="3-phosphoshikimate 1-carboxyvinyltransferase"/>
    <property type="match status" value="1"/>
</dbReference>
<feature type="binding site" evidence="9">
    <location>
        <position position="175"/>
    </location>
    <ligand>
        <name>phosphoenolpyruvate</name>
        <dbReference type="ChEBI" id="CHEBI:58702"/>
    </ligand>
</feature>
<evidence type="ECO:0000256" key="2">
    <source>
        <dbReference type="ARBA" id="ARBA00004811"/>
    </source>
</evidence>
<feature type="binding site" evidence="9">
    <location>
        <position position="353"/>
    </location>
    <ligand>
        <name>3-phosphoshikimate</name>
        <dbReference type="ChEBI" id="CHEBI:145989"/>
    </ligand>
</feature>
<comment type="subcellular location">
    <subcellularLocation>
        <location evidence="9">Cytoplasm</location>
    </subcellularLocation>
</comment>
<dbReference type="InterPro" id="IPR001986">
    <property type="entry name" value="Enolpyruvate_Tfrase_dom"/>
</dbReference>
<comment type="similarity">
    <text evidence="3 9">Belongs to the EPSP synthase family.</text>
</comment>
<evidence type="ECO:0000256" key="9">
    <source>
        <dbReference type="HAMAP-Rule" id="MF_00210"/>
    </source>
</evidence>
<dbReference type="EC" id="2.5.1.19" evidence="9"/>
<dbReference type="InterPro" id="IPR023193">
    <property type="entry name" value="EPSP_synthase_CS"/>
</dbReference>
<comment type="subunit">
    <text evidence="9">Monomer.</text>
</comment>
<keyword evidence="6 9" id="KW-0808">Transferase</keyword>
<evidence type="ECO:0000313" key="11">
    <source>
        <dbReference type="EMBL" id="SFV00847.1"/>
    </source>
</evidence>
<organism evidence="11 12">
    <name type="scientific">Alicyclobacillus macrosporangiidus</name>
    <dbReference type="NCBI Taxonomy" id="392015"/>
    <lineage>
        <taxon>Bacteria</taxon>
        <taxon>Bacillati</taxon>
        <taxon>Bacillota</taxon>
        <taxon>Bacilli</taxon>
        <taxon>Bacillales</taxon>
        <taxon>Alicyclobacillaceae</taxon>
        <taxon>Alicyclobacillus</taxon>
    </lineage>
</organism>
<feature type="binding site" evidence="9">
    <location>
        <position position="326"/>
    </location>
    <ligand>
        <name>3-phosphoshikimate</name>
        <dbReference type="ChEBI" id="CHEBI:145989"/>
    </ligand>
</feature>
<feature type="binding site" evidence="9">
    <location>
        <position position="29"/>
    </location>
    <ligand>
        <name>phosphoenolpyruvate</name>
        <dbReference type="ChEBI" id="CHEBI:58702"/>
    </ligand>
</feature>
<comment type="caution">
    <text evidence="9">Lacks conserved residue(s) required for the propagation of feature annotation.</text>
</comment>